<keyword evidence="6" id="KW-0547">Nucleotide-binding</keyword>
<keyword evidence="5" id="KW-0533">Nickel</keyword>
<evidence type="ECO:0000256" key="11">
    <source>
        <dbReference type="ARBA" id="ARBA00023136"/>
    </source>
</evidence>
<keyword evidence="11" id="KW-0472">Membrane</keyword>
<keyword evidence="4" id="KW-1003">Cell membrane</keyword>
<dbReference type="InterPro" id="IPR050388">
    <property type="entry name" value="ABC_Ni/Peptide_Import"/>
</dbReference>
<comment type="catalytic activity">
    <reaction evidence="15">
        <text>Ni(2+)(out) + ATP + H2O = Ni(2+)(in) + ADP + phosphate + H(+)</text>
        <dbReference type="Rhea" id="RHEA:15557"/>
        <dbReference type="ChEBI" id="CHEBI:15377"/>
        <dbReference type="ChEBI" id="CHEBI:15378"/>
        <dbReference type="ChEBI" id="CHEBI:30616"/>
        <dbReference type="ChEBI" id="CHEBI:43474"/>
        <dbReference type="ChEBI" id="CHEBI:49786"/>
        <dbReference type="ChEBI" id="CHEBI:456216"/>
        <dbReference type="EC" id="7.2.2.11"/>
    </reaction>
    <physiologicalReaction direction="left-to-right" evidence="15">
        <dbReference type="Rhea" id="RHEA:15558"/>
    </physiologicalReaction>
</comment>
<dbReference type="GO" id="GO:0015833">
    <property type="term" value="P:peptide transport"/>
    <property type="evidence" value="ECO:0007669"/>
    <property type="project" value="InterPro"/>
</dbReference>
<dbReference type="EMBL" id="FQZV01000062">
    <property type="protein sequence ID" value="SHK01094.1"/>
    <property type="molecule type" value="Genomic_DNA"/>
</dbReference>
<evidence type="ECO:0000256" key="2">
    <source>
        <dbReference type="ARBA" id="ARBA00005417"/>
    </source>
</evidence>
<evidence type="ECO:0000256" key="5">
    <source>
        <dbReference type="ARBA" id="ARBA00022596"/>
    </source>
</evidence>
<keyword evidence="10" id="KW-0921">Nickel transport</keyword>
<dbReference type="EC" id="7.2.2.11" evidence="13"/>
<evidence type="ECO:0000259" key="16">
    <source>
        <dbReference type="PROSITE" id="PS50893"/>
    </source>
</evidence>
<accession>A0A1M6NZL0</accession>
<dbReference type="Pfam" id="PF08352">
    <property type="entry name" value="oligo_HPY"/>
    <property type="match status" value="1"/>
</dbReference>
<keyword evidence="9" id="KW-0406">Ion transport</keyword>
<dbReference type="InterPro" id="IPR027417">
    <property type="entry name" value="P-loop_NTPase"/>
</dbReference>
<comment type="subcellular location">
    <subcellularLocation>
        <location evidence="1">Cell membrane</location>
        <topology evidence="1">Peripheral membrane protein</topology>
    </subcellularLocation>
</comment>
<dbReference type="InterPro" id="IPR003593">
    <property type="entry name" value="AAA+_ATPase"/>
</dbReference>
<evidence type="ECO:0000256" key="13">
    <source>
        <dbReference type="ARBA" id="ARBA00039098"/>
    </source>
</evidence>
<dbReference type="InterPro" id="IPR003439">
    <property type="entry name" value="ABC_transporter-like_ATP-bd"/>
</dbReference>
<evidence type="ECO:0000256" key="8">
    <source>
        <dbReference type="ARBA" id="ARBA00022967"/>
    </source>
</evidence>
<keyword evidence="3" id="KW-0813">Transport</keyword>
<dbReference type="InterPro" id="IPR017871">
    <property type="entry name" value="ABC_transporter-like_CS"/>
</dbReference>
<evidence type="ECO:0000256" key="15">
    <source>
        <dbReference type="ARBA" id="ARBA00048610"/>
    </source>
</evidence>
<keyword evidence="8" id="KW-1278">Translocase</keyword>
<dbReference type="PANTHER" id="PTHR43297">
    <property type="entry name" value="OLIGOPEPTIDE TRANSPORT ATP-BINDING PROTEIN APPD"/>
    <property type="match status" value="1"/>
</dbReference>
<evidence type="ECO:0000256" key="12">
    <source>
        <dbReference type="ARBA" id="ARBA00038669"/>
    </source>
</evidence>
<dbReference type="InterPro" id="IPR013563">
    <property type="entry name" value="Oligopep_ABC_C"/>
</dbReference>
<dbReference type="Proteomes" id="UP000184536">
    <property type="component" value="Unassembled WGS sequence"/>
</dbReference>
<reference evidence="18" key="1">
    <citation type="submission" date="2016-11" db="EMBL/GenBank/DDBJ databases">
        <authorList>
            <person name="Varghese N."/>
            <person name="Submissions S."/>
        </authorList>
    </citation>
    <scope>NUCLEOTIDE SEQUENCE [LARGE SCALE GENOMIC DNA]</scope>
    <source>
        <strain evidence="18">DSM 17957</strain>
    </source>
</reference>
<dbReference type="Gene3D" id="3.40.50.300">
    <property type="entry name" value="P-loop containing nucleotide triphosphate hydrolases"/>
    <property type="match status" value="1"/>
</dbReference>
<evidence type="ECO:0000256" key="4">
    <source>
        <dbReference type="ARBA" id="ARBA00022475"/>
    </source>
</evidence>
<evidence type="ECO:0000256" key="9">
    <source>
        <dbReference type="ARBA" id="ARBA00023065"/>
    </source>
</evidence>
<dbReference type="SUPFAM" id="SSF52540">
    <property type="entry name" value="P-loop containing nucleoside triphosphate hydrolases"/>
    <property type="match status" value="1"/>
</dbReference>
<evidence type="ECO:0000313" key="18">
    <source>
        <dbReference type="Proteomes" id="UP000184536"/>
    </source>
</evidence>
<evidence type="ECO:0000256" key="3">
    <source>
        <dbReference type="ARBA" id="ARBA00022448"/>
    </source>
</evidence>
<dbReference type="STRING" id="1121919.SAMN02745975_03446"/>
<dbReference type="GO" id="GO:0015413">
    <property type="term" value="F:ABC-type nickel transporter activity"/>
    <property type="evidence" value="ECO:0007669"/>
    <property type="project" value="UniProtKB-EC"/>
</dbReference>
<dbReference type="Pfam" id="PF00005">
    <property type="entry name" value="ABC_tran"/>
    <property type="match status" value="1"/>
</dbReference>
<gene>
    <name evidence="17" type="ORF">SAMN02745975_03446</name>
</gene>
<evidence type="ECO:0000256" key="6">
    <source>
        <dbReference type="ARBA" id="ARBA00022741"/>
    </source>
</evidence>
<protein>
    <recommendedName>
        <fullName evidence="14">Nickel import system ATP-binding protein NikD</fullName>
        <ecNumber evidence="13">7.2.2.11</ecNumber>
    </recommendedName>
</protein>
<dbReference type="PROSITE" id="PS00211">
    <property type="entry name" value="ABC_TRANSPORTER_1"/>
    <property type="match status" value="1"/>
</dbReference>
<keyword evidence="18" id="KW-1185">Reference proteome</keyword>
<name>A0A1M6NZL0_9FIRM</name>
<comment type="similarity">
    <text evidence="2">Belongs to the ABC transporter superfamily.</text>
</comment>
<dbReference type="NCBIfam" id="TIGR01727">
    <property type="entry name" value="oligo_HPY"/>
    <property type="match status" value="1"/>
</dbReference>
<dbReference type="GO" id="GO:0005524">
    <property type="term" value="F:ATP binding"/>
    <property type="evidence" value="ECO:0007669"/>
    <property type="project" value="UniProtKB-KW"/>
</dbReference>
<dbReference type="RefSeq" id="WP_330392683.1">
    <property type="nucleotide sequence ID" value="NZ_FQZV01000062.1"/>
</dbReference>
<evidence type="ECO:0000256" key="1">
    <source>
        <dbReference type="ARBA" id="ARBA00004202"/>
    </source>
</evidence>
<evidence type="ECO:0000256" key="14">
    <source>
        <dbReference type="ARBA" id="ARBA00044143"/>
    </source>
</evidence>
<dbReference type="SMART" id="SM00382">
    <property type="entry name" value="AAA"/>
    <property type="match status" value="1"/>
</dbReference>
<dbReference type="PROSITE" id="PS50893">
    <property type="entry name" value="ABC_TRANSPORTER_2"/>
    <property type="match status" value="1"/>
</dbReference>
<proteinExistence type="inferred from homology"/>
<evidence type="ECO:0000256" key="10">
    <source>
        <dbReference type="ARBA" id="ARBA00023112"/>
    </source>
</evidence>
<dbReference type="GO" id="GO:0016887">
    <property type="term" value="F:ATP hydrolysis activity"/>
    <property type="evidence" value="ECO:0007669"/>
    <property type="project" value="InterPro"/>
</dbReference>
<evidence type="ECO:0000313" key="17">
    <source>
        <dbReference type="EMBL" id="SHK01094.1"/>
    </source>
</evidence>
<comment type="subunit">
    <text evidence="12">The complex is composed of two ATP-binding proteins (NikD and NikE), two transmembrane proteins (NikB and NikC) and a solute-binding protein (NikA).</text>
</comment>
<sequence length="343" mass="37450">MRWIKWIKNRFIPSKPESVVGLSWESADFGGAETGSKTVLEVEDLSVSFVQYEKGLQQKQMKVISSLDIAINRGEILAVVGSSGSGKSLLAHAILGILPENASVTGSIKYNGKELTLQRQAMLRGNEIALVPQSVNYLDPLMQVGAQVRTGIKNGDALAVQREVFDRYQLKPEVDRFYPFQLSGGMARRILISTAIVSDAQLVIADEPTPGLDPEVVEETLGYFREMSARGCAVMLITHDIETALKIADKVAVFYAGTTVEVAPIENFSGDGEALRHPYSKALWRALPQNGFMPIPGAQPMPNNLPEGCLFAPRCSMATSECSIKQPKVRKLRDGMVRCGHAT</sequence>
<organism evidence="17 18">
    <name type="scientific">Geosporobacter subterraneus DSM 17957</name>
    <dbReference type="NCBI Taxonomy" id="1121919"/>
    <lineage>
        <taxon>Bacteria</taxon>
        <taxon>Bacillati</taxon>
        <taxon>Bacillota</taxon>
        <taxon>Clostridia</taxon>
        <taxon>Peptostreptococcales</taxon>
        <taxon>Thermotaleaceae</taxon>
        <taxon>Geosporobacter</taxon>
    </lineage>
</organism>
<feature type="domain" description="ABC transporter" evidence="16">
    <location>
        <begin position="40"/>
        <end position="281"/>
    </location>
</feature>
<keyword evidence="7 17" id="KW-0067">ATP-binding</keyword>
<dbReference type="AlphaFoldDB" id="A0A1M6NZL0"/>
<dbReference type="PANTHER" id="PTHR43297:SF13">
    <property type="entry name" value="NICKEL ABC TRANSPORTER, ATP-BINDING PROTEIN"/>
    <property type="match status" value="1"/>
</dbReference>
<evidence type="ECO:0000256" key="7">
    <source>
        <dbReference type="ARBA" id="ARBA00022840"/>
    </source>
</evidence>
<dbReference type="GO" id="GO:0005886">
    <property type="term" value="C:plasma membrane"/>
    <property type="evidence" value="ECO:0007669"/>
    <property type="project" value="UniProtKB-SubCell"/>
</dbReference>